<evidence type="ECO:0000256" key="1">
    <source>
        <dbReference type="SAM" id="MobiDB-lite"/>
    </source>
</evidence>
<dbReference type="PANTHER" id="PTHR16052">
    <property type="entry name" value="TBCC DOMAIN-CONTAINING PROTEIN 1"/>
    <property type="match status" value="1"/>
</dbReference>
<name>A0A8J5EAY2_ZINOF</name>
<dbReference type="Pfam" id="PF07986">
    <property type="entry name" value="TBCC"/>
    <property type="match status" value="1"/>
</dbReference>
<feature type="region of interest" description="Disordered" evidence="1">
    <location>
        <begin position="1"/>
        <end position="37"/>
    </location>
</feature>
<evidence type="ECO:0000313" key="4">
    <source>
        <dbReference type="Proteomes" id="UP000734854"/>
    </source>
</evidence>
<evidence type="ECO:0000259" key="2">
    <source>
        <dbReference type="Pfam" id="PF07986"/>
    </source>
</evidence>
<dbReference type="InterPro" id="IPR016098">
    <property type="entry name" value="CAP/MinC_C"/>
</dbReference>
<dbReference type="InterPro" id="IPR012945">
    <property type="entry name" value="Tubulin-bd_cofactor_C_dom"/>
</dbReference>
<accession>A0A8J5EAY2</accession>
<gene>
    <name evidence="3" type="ORF">ZIOFF_070567</name>
</gene>
<dbReference type="Proteomes" id="UP000734854">
    <property type="component" value="Unassembled WGS sequence"/>
</dbReference>
<dbReference type="EMBL" id="JACMSC010000021">
    <property type="protein sequence ID" value="KAG6469637.1"/>
    <property type="molecule type" value="Genomic_DNA"/>
</dbReference>
<dbReference type="AlphaFoldDB" id="A0A8J5EAY2"/>
<dbReference type="InterPro" id="IPR039589">
    <property type="entry name" value="TBCC1"/>
</dbReference>
<proteinExistence type="predicted"/>
<feature type="domain" description="Tubulin binding cofactor C-like" evidence="2">
    <location>
        <begin position="171"/>
        <end position="237"/>
    </location>
</feature>
<dbReference type="Gene3D" id="2.160.20.70">
    <property type="match status" value="1"/>
</dbReference>
<sequence length="246" mass="26979">MQPQSLTVSRSHSTTPVSSSMRLSPSTHPSDPAPDGTVDVRRFMPPQAEEEAHRLSYIQKHMGNILAPLAEPVEGEGDESLVFTMERFEHLGFLQFSEGIPLRQGAPCFANSDSDMPAVPVSSIQVHEWVVQNIIASLEHNAEKGLAKENGDGISKASVVKQPCDMKGNSIKAVRVEHCERIQIIAAAKCMRIANCCECVFYLGVNQQPLFVGDNHKLQVESNPLKHSFLSAEFLHSDYSESLAGL</sequence>
<evidence type="ECO:0000313" key="3">
    <source>
        <dbReference type="EMBL" id="KAG6469637.1"/>
    </source>
</evidence>
<keyword evidence="4" id="KW-1185">Reference proteome</keyword>
<feature type="compositionally biased region" description="Low complexity" evidence="1">
    <location>
        <begin position="7"/>
        <end position="20"/>
    </location>
</feature>
<protein>
    <recommendedName>
        <fullName evidence="2">Tubulin binding cofactor C-like domain-containing protein</fullName>
    </recommendedName>
</protein>
<dbReference type="PANTHER" id="PTHR16052:SF0">
    <property type="entry name" value="TBCC DOMAIN-CONTAINING PROTEIN 1"/>
    <property type="match status" value="1"/>
</dbReference>
<comment type="caution">
    <text evidence="3">The sequence shown here is derived from an EMBL/GenBank/DDBJ whole genome shotgun (WGS) entry which is preliminary data.</text>
</comment>
<organism evidence="3 4">
    <name type="scientific">Zingiber officinale</name>
    <name type="common">Ginger</name>
    <name type="synonym">Amomum zingiber</name>
    <dbReference type="NCBI Taxonomy" id="94328"/>
    <lineage>
        <taxon>Eukaryota</taxon>
        <taxon>Viridiplantae</taxon>
        <taxon>Streptophyta</taxon>
        <taxon>Embryophyta</taxon>
        <taxon>Tracheophyta</taxon>
        <taxon>Spermatophyta</taxon>
        <taxon>Magnoliopsida</taxon>
        <taxon>Liliopsida</taxon>
        <taxon>Zingiberales</taxon>
        <taxon>Zingiberaceae</taxon>
        <taxon>Zingiber</taxon>
    </lineage>
</organism>
<reference evidence="3 4" key="1">
    <citation type="submission" date="2020-08" db="EMBL/GenBank/DDBJ databases">
        <title>Plant Genome Project.</title>
        <authorList>
            <person name="Zhang R.-G."/>
        </authorList>
    </citation>
    <scope>NUCLEOTIDE SEQUENCE [LARGE SCALE GENOMIC DNA]</scope>
    <source>
        <tissue evidence="3">Rhizome</tissue>
    </source>
</reference>